<dbReference type="Proteomes" id="UP001194746">
    <property type="component" value="Unassembled WGS sequence"/>
</dbReference>
<dbReference type="AlphaFoldDB" id="A0AAD4GXG5"/>
<evidence type="ECO:0000313" key="2">
    <source>
        <dbReference type="EMBL" id="KAF9893789.1"/>
    </source>
</evidence>
<organism evidence="2 3">
    <name type="scientific">Aspergillus nanangensis</name>
    <dbReference type="NCBI Taxonomy" id="2582783"/>
    <lineage>
        <taxon>Eukaryota</taxon>
        <taxon>Fungi</taxon>
        <taxon>Dikarya</taxon>
        <taxon>Ascomycota</taxon>
        <taxon>Pezizomycotina</taxon>
        <taxon>Eurotiomycetes</taxon>
        <taxon>Eurotiomycetidae</taxon>
        <taxon>Eurotiales</taxon>
        <taxon>Aspergillaceae</taxon>
        <taxon>Aspergillus</taxon>
        <taxon>Aspergillus subgen. Circumdati</taxon>
    </lineage>
</organism>
<evidence type="ECO:0000256" key="1">
    <source>
        <dbReference type="SAM" id="SignalP"/>
    </source>
</evidence>
<feature type="chain" id="PRO_5042129794" evidence="1">
    <location>
        <begin position="18"/>
        <end position="70"/>
    </location>
</feature>
<accession>A0AAD4GXG5</accession>
<evidence type="ECO:0000313" key="3">
    <source>
        <dbReference type="Proteomes" id="UP001194746"/>
    </source>
</evidence>
<gene>
    <name evidence="2" type="ORF">FE257_009959</name>
</gene>
<protein>
    <submittedName>
        <fullName evidence="2">Uncharacterized protein</fullName>
    </submittedName>
</protein>
<proteinExistence type="predicted"/>
<keyword evidence="3" id="KW-1185">Reference proteome</keyword>
<feature type="signal peptide" evidence="1">
    <location>
        <begin position="1"/>
        <end position="17"/>
    </location>
</feature>
<comment type="caution">
    <text evidence="2">The sequence shown here is derived from an EMBL/GenBank/DDBJ whole genome shotgun (WGS) entry which is preliminary data.</text>
</comment>
<dbReference type="EMBL" id="VCAU01000006">
    <property type="protein sequence ID" value="KAF9893789.1"/>
    <property type="molecule type" value="Genomic_DNA"/>
</dbReference>
<reference evidence="2" key="2">
    <citation type="submission" date="2020-02" db="EMBL/GenBank/DDBJ databases">
        <authorList>
            <person name="Gilchrist C.L.M."/>
            <person name="Chooi Y.-H."/>
        </authorList>
    </citation>
    <scope>NUCLEOTIDE SEQUENCE</scope>
    <source>
        <strain evidence="2">MST-FP2251</strain>
    </source>
</reference>
<sequence>MKFNLALLSLVIASAVAMPASVQPRQPAENLLALIQEMGGLHQVATDLFTKYIQIGGTKTGDAGTSGDSE</sequence>
<keyword evidence="1" id="KW-0732">Signal</keyword>
<name>A0AAD4GXG5_ASPNN</name>
<reference evidence="2" key="1">
    <citation type="journal article" date="2019" name="Beilstein J. Org. Chem.">
        <title>Nanangenines: drimane sesquiterpenoids as the dominant metabolite cohort of a novel Australian fungus, Aspergillus nanangensis.</title>
        <authorList>
            <person name="Lacey H.J."/>
            <person name="Gilchrist C.L.M."/>
            <person name="Crombie A."/>
            <person name="Kalaitzis J.A."/>
            <person name="Vuong D."/>
            <person name="Rutledge P.J."/>
            <person name="Turner P."/>
            <person name="Pitt J.I."/>
            <person name="Lacey E."/>
            <person name="Chooi Y.H."/>
            <person name="Piggott A.M."/>
        </authorList>
    </citation>
    <scope>NUCLEOTIDE SEQUENCE</scope>
    <source>
        <strain evidence="2">MST-FP2251</strain>
    </source>
</reference>